<keyword evidence="3 15" id="KW-0728">SH3 domain</keyword>
<gene>
    <name evidence="21 23" type="primary">ARHGAP27</name>
</gene>
<dbReference type="SMART" id="SM00233">
    <property type="entry name" value="PH"/>
    <property type="match status" value="1"/>
</dbReference>
<feature type="domain" description="Rho-GAP" evidence="20">
    <location>
        <begin position="792"/>
        <end position="981"/>
    </location>
</feature>
<feature type="domain" description="WW" evidence="19">
    <location>
        <begin position="535"/>
        <end position="562"/>
    </location>
</feature>
<dbReference type="CDD" id="cd13233">
    <property type="entry name" value="PH_ARHGAP9-like"/>
    <property type="match status" value="1"/>
</dbReference>
<dbReference type="FunFam" id="2.20.70.10:FF:000061">
    <property type="entry name" value="Rho GTPase activating protein 27"/>
    <property type="match status" value="1"/>
</dbReference>
<feature type="compositionally biased region" description="Basic and acidic residues" evidence="16">
    <location>
        <begin position="328"/>
        <end position="337"/>
    </location>
</feature>
<dbReference type="InterPro" id="IPR036020">
    <property type="entry name" value="WW_dom_sf"/>
</dbReference>
<evidence type="ECO:0000313" key="23">
    <source>
        <dbReference type="VGNC" id="VGNC:15467"/>
    </source>
</evidence>
<dbReference type="GO" id="GO:0007264">
    <property type="term" value="P:small GTPase-mediated signal transduction"/>
    <property type="evidence" value="ECO:0000318"/>
    <property type="project" value="GO_Central"/>
</dbReference>
<dbReference type="InterPro" id="IPR011993">
    <property type="entry name" value="PH-like_dom_sf"/>
</dbReference>
<evidence type="ECO:0000256" key="13">
    <source>
        <dbReference type="ARBA" id="ARBA00083049"/>
    </source>
</evidence>
<dbReference type="CDD" id="cd00201">
    <property type="entry name" value="WW"/>
    <property type="match status" value="2"/>
</dbReference>
<dbReference type="GO" id="GO:0005886">
    <property type="term" value="C:plasma membrane"/>
    <property type="evidence" value="ECO:0000318"/>
    <property type="project" value="GO_Central"/>
</dbReference>
<evidence type="ECO:0000256" key="9">
    <source>
        <dbReference type="ARBA" id="ARBA00023136"/>
    </source>
</evidence>
<evidence type="ECO:0000256" key="3">
    <source>
        <dbReference type="ARBA" id="ARBA00022443"/>
    </source>
</evidence>
<dbReference type="SUPFAM" id="SSF50044">
    <property type="entry name" value="SH3-domain"/>
    <property type="match status" value="1"/>
</dbReference>
<comment type="function">
    <text evidence="10">Rho GTPase-activating protein which may be involved in clathrin-mediated endocytosis. GTPase activators for the Rho-type GTPases act by converting them to an inactive GDP-bound state. Has activity toward CDC42 and RAC1.</text>
</comment>
<evidence type="ECO:0000259" key="20">
    <source>
        <dbReference type="PROSITE" id="PS50238"/>
    </source>
</evidence>
<dbReference type="InParanoid" id="A0A3Q2LFD9"/>
<evidence type="ECO:0000256" key="6">
    <source>
        <dbReference type="ARBA" id="ARBA00022553"/>
    </source>
</evidence>
<feature type="region of interest" description="Disordered" evidence="16">
    <location>
        <begin position="350"/>
        <end position="381"/>
    </location>
</feature>
<evidence type="ECO:0000313" key="22">
    <source>
        <dbReference type="Proteomes" id="UP000002281"/>
    </source>
</evidence>
<dbReference type="Pfam" id="PF00620">
    <property type="entry name" value="RhoGAP"/>
    <property type="match status" value="1"/>
</dbReference>
<feature type="domain" description="WW" evidence="19">
    <location>
        <begin position="417"/>
        <end position="451"/>
    </location>
</feature>
<keyword evidence="5" id="KW-0963">Cytoplasm</keyword>
<sequence length="984" mass="108725">MPTQALEPLWLASPGQWTQGTSWRPVRPSAPGILPAPPISPLLFAPPGSGKEPRRGSPPHRARDSALRSRSTGFLQPSPWKPRPRRWQGPNSHPSTGSAQPAHGLRGRPANGNAAAAAMAADVEGDVYVLVEHPFEYTGKDGRRIAIQPNERYRLLRRSTEHWWHVRREPGGRPFYLPAQYVRELPALGDPAAAPPPTPQPGLSAPEPLSYDYRFVSASAPAGPDGAPAEPRGRVSSLCGPARRGAATQRSSLTPGLPACLYTRPAAPVRPAQSLDDLARAAAAPPAGLLGSAGSFKACSVAGSWVCPRPLARSDSENVYEAIQDVRGPPRHERPEQVDEPPEPVYANVERQPSVTSPGPAAAPRPGPVWETHTDADTGRPYYYNPDTGVTTWESPFEAAEGAASPATSPASVGSGESVETEWGQYWDEESRRVFFYNPLTGETAWEDEAEDEPEDEQDMQPGLSPGSPGDQRPPTPETDYPELLTSYPEEDYSPVGSFSEPGPTSPLATPPGWSCHVDSDGQTLYTNHFTQEKWVRLEDQHGKPYFYNPEDASVQWELPQVPVPAPRTIRKSSQDSETPAQASPPEERIKTLDKAGVLHRTKTVDKGKRLRKKHWSASWTVLEGGVLTFFKDSKASAAGGLRQPYKLSTPEYTVELKGASLAWAPKDKSSKKHVLELRSRDGSEYLIQHDSEAIISTWHKAIAQAIQELSADLPPEEENENSSVDFGSSERLGSWREDEARPGAAAPALYPGGLESDLSKVRHKLRKFLLKRPTLQSLREKGYIKDQVFGCALAALCERERSPVPRFVQQCIRAVEARGLDIDGLYRISGNLATIQKLRYKVDHDERLDLDDGRWEDVHVITGALKLFFRELPEPLFPFSHFRQFIAAIKLQDQAQRSRCVRDLVRSLPAPNHDTLRLLFQHLCRVIEHGEQNRMSVQSVAIVFGPTLLRPEKEETSMPMTMVFQNQVVELILQQCSDIFRPH</sequence>
<dbReference type="InterPro" id="IPR000198">
    <property type="entry name" value="RhoGAP_dom"/>
</dbReference>
<dbReference type="Bgee" id="ENSECAG00000005990">
    <property type="expression patterns" value="Expressed in leukocyte and 21 other cell types or tissues"/>
</dbReference>
<dbReference type="Ensembl" id="ENSECAT00000048141.2">
    <property type="protein sequence ID" value="ENSECAP00000039414.2"/>
    <property type="gene ID" value="ENSECAG00000005990.3"/>
</dbReference>
<dbReference type="Gene3D" id="2.30.29.30">
    <property type="entry name" value="Pleckstrin-homology domain (PH domain)/Phosphotyrosine-binding domain (PTB)"/>
    <property type="match status" value="1"/>
</dbReference>
<reference evidence="21 22" key="1">
    <citation type="journal article" date="2009" name="Science">
        <title>Genome sequence, comparative analysis, and population genetics of the domestic horse.</title>
        <authorList>
            <consortium name="Broad Institute Genome Sequencing Platform"/>
            <consortium name="Broad Institute Whole Genome Assembly Team"/>
            <person name="Wade C.M."/>
            <person name="Giulotto E."/>
            <person name="Sigurdsson S."/>
            <person name="Zoli M."/>
            <person name="Gnerre S."/>
            <person name="Imsland F."/>
            <person name="Lear T.L."/>
            <person name="Adelson D.L."/>
            <person name="Bailey E."/>
            <person name="Bellone R.R."/>
            <person name="Bloecker H."/>
            <person name="Distl O."/>
            <person name="Edgar R.C."/>
            <person name="Garber M."/>
            <person name="Leeb T."/>
            <person name="Mauceli E."/>
            <person name="MacLeod J.N."/>
            <person name="Penedo M.C.T."/>
            <person name="Raison J.M."/>
            <person name="Sharpe T."/>
            <person name="Vogel J."/>
            <person name="Andersson L."/>
            <person name="Antczak D.F."/>
            <person name="Biagi T."/>
            <person name="Binns M.M."/>
            <person name="Chowdhary B.P."/>
            <person name="Coleman S.J."/>
            <person name="Della Valle G."/>
            <person name="Fryc S."/>
            <person name="Guerin G."/>
            <person name="Hasegawa T."/>
            <person name="Hill E.W."/>
            <person name="Jurka J."/>
            <person name="Kiialainen A."/>
            <person name="Lindgren G."/>
            <person name="Liu J."/>
            <person name="Magnani E."/>
            <person name="Mickelson J.R."/>
            <person name="Murray J."/>
            <person name="Nergadze S.G."/>
            <person name="Onofrio R."/>
            <person name="Pedroni S."/>
            <person name="Piras M.F."/>
            <person name="Raudsepp T."/>
            <person name="Rocchi M."/>
            <person name="Roeed K.H."/>
            <person name="Ryder O.A."/>
            <person name="Searle S."/>
            <person name="Skow L."/>
            <person name="Swinburne J.E."/>
            <person name="Syvaenen A.C."/>
            <person name="Tozaki T."/>
            <person name="Valberg S.J."/>
            <person name="Vaudin M."/>
            <person name="White J.R."/>
            <person name="Zody M.C."/>
            <person name="Lander E.S."/>
            <person name="Lindblad-Toh K."/>
        </authorList>
    </citation>
    <scope>NUCLEOTIDE SEQUENCE [LARGE SCALE GENOMIC DNA]</scope>
    <source>
        <strain evidence="21 22">Thoroughbred</strain>
    </source>
</reference>
<dbReference type="GeneTree" id="ENSGT00950000182860"/>
<dbReference type="VGNC" id="VGNC:15467">
    <property type="gene designation" value="ARHGAP27"/>
</dbReference>
<dbReference type="InterPro" id="IPR011047">
    <property type="entry name" value="Quinoprotein_ADH-like_sf"/>
</dbReference>
<dbReference type="GO" id="GO:0005737">
    <property type="term" value="C:cytoplasm"/>
    <property type="evidence" value="ECO:0000318"/>
    <property type="project" value="GO_Central"/>
</dbReference>
<dbReference type="SMART" id="SM00324">
    <property type="entry name" value="RhoGAP"/>
    <property type="match status" value="1"/>
</dbReference>
<reference evidence="21" key="3">
    <citation type="submission" date="2025-09" db="UniProtKB">
        <authorList>
            <consortium name="Ensembl"/>
        </authorList>
    </citation>
    <scope>IDENTIFICATION</scope>
    <source>
        <strain evidence="21">Thoroughbred</strain>
    </source>
</reference>
<dbReference type="InterPro" id="IPR001202">
    <property type="entry name" value="WW_dom"/>
</dbReference>
<dbReference type="FunFam" id="1.10.555.10:FF:000003">
    <property type="entry name" value="Putative rho GTPase-activating protein 12"/>
    <property type="match status" value="1"/>
</dbReference>
<dbReference type="InterPro" id="IPR001849">
    <property type="entry name" value="PH_domain"/>
</dbReference>
<dbReference type="GO" id="GO:0051291">
    <property type="term" value="P:protein heterooligomerization"/>
    <property type="evidence" value="ECO:0007669"/>
    <property type="project" value="Ensembl"/>
</dbReference>
<feature type="region of interest" description="Disordered" evidence="16">
    <location>
        <begin position="221"/>
        <end position="258"/>
    </location>
</feature>
<dbReference type="CDD" id="cd12069">
    <property type="entry name" value="SH3_ARHGAP27"/>
    <property type="match status" value="1"/>
</dbReference>
<dbReference type="FunFam" id="2.30.29.30:FF:000206">
    <property type="entry name" value="Rho GTPase activating protein 27"/>
    <property type="match status" value="1"/>
</dbReference>
<dbReference type="GO" id="GO:0005096">
    <property type="term" value="F:GTPase activator activity"/>
    <property type="evidence" value="ECO:0000318"/>
    <property type="project" value="GO_Central"/>
</dbReference>
<evidence type="ECO:0000256" key="16">
    <source>
        <dbReference type="SAM" id="MobiDB-lite"/>
    </source>
</evidence>
<feature type="domain" description="WW" evidence="19">
    <location>
        <begin position="370"/>
        <end position="398"/>
    </location>
</feature>
<keyword evidence="4" id="KW-0343">GTPase activation</keyword>
<dbReference type="InterPro" id="IPR001452">
    <property type="entry name" value="SH3_domain"/>
</dbReference>
<dbReference type="CDD" id="cd04403">
    <property type="entry name" value="RhoGAP_ARHGAP27_15_12_9"/>
    <property type="match status" value="1"/>
</dbReference>
<dbReference type="Gene3D" id="2.20.70.10">
    <property type="match status" value="3"/>
</dbReference>
<feature type="region of interest" description="Disordered" evidence="16">
    <location>
        <begin position="394"/>
        <end position="424"/>
    </location>
</feature>
<name>A0A3Q2LFD9_HORSE</name>
<dbReference type="PANTHER" id="PTHR23176">
    <property type="entry name" value="RHO/RAC/CDC GTPASE-ACTIVATING PROTEIN"/>
    <property type="match status" value="1"/>
</dbReference>
<dbReference type="SUPFAM" id="SSF50729">
    <property type="entry name" value="PH domain-like"/>
    <property type="match status" value="1"/>
</dbReference>
<dbReference type="SUPFAM" id="SSF51045">
    <property type="entry name" value="WW domain"/>
    <property type="match status" value="1"/>
</dbReference>
<dbReference type="PANTHER" id="PTHR23176:SF104">
    <property type="entry name" value="RHO GTPASE-ACTIVATING PROTEIN 27"/>
    <property type="match status" value="1"/>
</dbReference>
<evidence type="ECO:0000256" key="4">
    <source>
        <dbReference type="ARBA" id="ARBA00022468"/>
    </source>
</evidence>
<dbReference type="Pfam" id="PF00397">
    <property type="entry name" value="WW"/>
    <property type="match status" value="2"/>
</dbReference>
<evidence type="ECO:0000256" key="12">
    <source>
        <dbReference type="ARBA" id="ARBA00070255"/>
    </source>
</evidence>
<dbReference type="PROSITE" id="PS50002">
    <property type="entry name" value="SH3"/>
    <property type="match status" value="1"/>
</dbReference>
<feature type="compositionally biased region" description="Acidic residues" evidence="16">
    <location>
        <begin position="445"/>
        <end position="459"/>
    </location>
</feature>
<dbReference type="GO" id="GO:0006897">
    <property type="term" value="P:endocytosis"/>
    <property type="evidence" value="ECO:0007669"/>
    <property type="project" value="UniProtKB-KW"/>
</dbReference>
<dbReference type="SMART" id="SM00456">
    <property type="entry name" value="WW"/>
    <property type="match status" value="3"/>
</dbReference>
<keyword evidence="9" id="KW-0472">Membrane</keyword>
<dbReference type="Gene3D" id="1.10.555.10">
    <property type="entry name" value="Rho GTPase activation protein"/>
    <property type="match status" value="1"/>
</dbReference>
<evidence type="ECO:0000256" key="2">
    <source>
        <dbReference type="ARBA" id="ARBA00004496"/>
    </source>
</evidence>
<comment type="subunit">
    <text evidence="11">Interacts with SH3KBP1/CIN85.</text>
</comment>
<dbReference type="FunFam" id="2.20.70.10:FF:000065">
    <property type="entry name" value="Rho GTPase activating protein 27"/>
    <property type="match status" value="1"/>
</dbReference>
<evidence type="ECO:0000256" key="5">
    <source>
        <dbReference type="ARBA" id="ARBA00022490"/>
    </source>
</evidence>
<dbReference type="GO" id="GO:0051015">
    <property type="term" value="F:actin filament binding"/>
    <property type="evidence" value="ECO:0007669"/>
    <property type="project" value="Ensembl"/>
</dbReference>
<accession>A0A3Q2LFD9</accession>
<evidence type="ECO:0000256" key="8">
    <source>
        <dbReference type="ARBA" id="ARBA00022737"/>
    </source>
</evidence>
<dbReference type="AlphaFoldDB" id="A0A3Q2LFD9"/>
<feature type="region of interest" description="Disordered" evidence="16">
    <location>
        <begin position="1"/>
        <end position="111"/>
    </location>
</feature>
<protein>
    <recommendedName>
        <fullName evidence="12">Rho GTPase-activating protein 27</fullName>
    </recommendedName>
    <alternativeName>
        <fullName evidence="13">CIN85-associated multi-domain-containing Rho GTPase-activating protein 1</fullName>
    </alternativeName>
    <alternativeName>
        <fullName evidence="14">Rho-type GTPase-activating protein 27</fullName>
    </alternativeName>
</protein>
<dbReference type="Pfam" id="PF00169">
    <property type="entry name" value="PH"/>
    <property type="match status" value="1"/>
</dbReference>
<comment type="subcellular location">
    <subcellularLocation>
        <location evidence="2">Cytoplasm</location>
    </subcellularLocation>
    <subcellularLocation>
        <location evidence="1">Membrane</location>
        <topology evidence="1">Peripheral membrane protein</topology>
    </subcellularLocation>
</comment>
<dbReference type="PaxDb" id="9796-ENSECAP00000039414"/>
<evidence type="ECO:0000256" key="7">
    <source>
        <dbReference type="ARBA" id="ARBA00022583"/>
    </source>
</evidence>
<evidence type="ECO:0000259" key="18">
    <source>
        <dbReference type="PROSITE" id="PS50003"/>
    </source>
</evidence>
<evidence type="ECO:0000256" key="11">
    <source>
        <dbReference type="ARBA" id="ARBA00065197"/>
    </source>
</evidence>
<dbReference type="PROSITE" id="PS50020">
    <property type="entry name" value="WW_DOMAIN_2"/>
    <property type="match status" value="3"/>
</dbReference>
<dbReference type="ExpressionAtlas" id="A0A3Q2LFD9">
    <property type="expression patterns" value="baseline"/>
</dbReference>
<dbReference type="FunCoup" id="A0A3Q2LFD9">
    <property type="interactions" value="209"/>
</dbReference>
<feature type="compositionally biased region" description="Polar residues" evidence="16">
    <location>
        <begin position="89"/>
        <end position="99"/>
    </location>
</feature>
<feature type="region of interest" description="Disordered" evidence="16">
    <location>
        <begin position="567"/>
        <end position="589"/>
    </location>
</feature>
<evidence type="ECO:0000313" key="21">
    <source>
        <dbReference type="Ensembl" id="ENSECAP00000039414.2"/>
    </source>
</evidence>
<dbReference type="STRING" id="9796.ENSECAP00000039414"/>
<evidence type="ECO:0000259" key="19">
    <source>
        <dbReference type="PROSITE" id="PS50020"/>
    </source>
</evidence>
<keyword evidence="7" id="KW-0254">Endocytosis</keyword>
<feature type="compositionally biased region" description="Low complexity" evidence="16">
    <location>
        <begin position="221"/>
        <end position="230"/>
    </location>
</feature>
<evidence type="ECO:0000256" key="1">
    <source>
        <dbReference type="ARBA" id="ARBA00004170"/>
    </source>
</evidence>
<dbReference type="SUPFAM" id="SSF48350">
    <property type="entry name" value="GTPase activation domain, GAP"/>
    <property type="match status" value="1"/>
</dbReference>
<feature type="region of interest" description="Disordered" evidence="16">
    <location>
        <begin position="443"/>
        <end position="516"/>
    </location>
</feature>
<dbReference type="InterPro" id="IPR036028">
    <property type="entry name" value="SH3-like_dom_sf"/>
</dbReference>
<dbReference type="PROSITE" id="PS50003">
    <property type="entry name" value="PH_DOMAIN"/>
    <property type="match status" value="1"/>
</dbReference>
<evidence type="ECO:0000256" key="14">
    <source>
        <dbReference type="ARBA" id="ARBA00083381"/>
    </source>
</evidence>
<feature type="region of interest" description="Disordered" evidence="16">
    <location>
        <begin position="325"/>
        <end position="344"/>
    </location>
</feature>
<keyword evidence="6" id="KW-0597">Phosphoprotein</keyword>
<feature type="domain" description="SH3" evidence="17">
    <location>
        <begin position="124"/>
        <end position="187"/>
    </location>
</feature>
<dbReference type="InterPro" id="IPR050729">
    <property type="entry name" value="Rho-GAP"/>
</dbReference>
<keyword evidence="8" id="KW-0677">Repeat</keyword>
<dbReference type="InterPro" id="IPR008936">
    <property type="entry name" value="Rho_GTPase_activation_prot"/>
</dbReference>
<evidence type="ECO:0000259" key="17">
    <source>
        <dbReference type="PROSITE" id="PS50002"/>
    </source>
</evidence>
<dbReference type="Proteomes" id="UP000002281">
    <property type="component" value="Chromosome 11"/>
</dbReference>
<reference evidence="21" key="2">
    <citation type="submission" date="2025-08" db="UniProtKB">
        <authorList>
            <consortium name="Ensembl"/>
        </authorList>
    </citation>
    <scope>IDENTIFICATION</scope>
    <source>
        <strain evidence="21">Thoroughbred</strain>
    </source>
</reference>
<dbReference type="SUPFAM" id="SSF50998">
    <property type="entry name" value="Quinoprotein alcohol dehydrogenase-like"/>
    <property type="match status" value="1"/>
</dbReference>
<evidence type="ECO:0000256" key="15">
    <source>
        <dbReference type="PROSITE-ProRule" id="PRU00192"/>
    </source>
</evidence>
<dbReference type="PROSITE" id="PS50238">
    <property type="entry name" value="RHOGAP"/>
    <property type="match status" value="1"/>
</dbReference>
<organism evidence="21 22">
    <name type="scientific">Equus caballus</name>
    <name type="common">Horse</name>
    <dbReference type="NCBI Taxonomy" id="9796"/>
    <lineage>
        <taxon>Eukaryota</taxon>
        <taxon>Metazoa</taxon>
        <taxon>Chordata</taxon>
        <taxon>Craniata</taxon>
        <taxon>Vertebrata</taxon>
        <taxon>Euteleostomi</taxon>
        <taxon>Mammalia</taxon>
        <taxon>Eutheria</taxon>
        <taxon>Laurasiatheria</taxon>
        <taxon>Perissodactyla</taxon>
        <taxon>Equidae</taxon>
        <taxon>Equus</taxon>
    </lineage>
</organism>
<feature type="domain" description="PH" evidence="18">
    <location>
        <begin position="592"/>
        <end position="708"/>
    </location>
</feature>
<dbReference type="Gene3D" id="2.30.30.40">
    <property type="entry name" value="SH3 Domains"/>
    <property type="match status" value="1"/>
</dbReference>
<keyword evidence="22" id="KW-1185">Reference proteome</keyword>
<proteinExistence type="predicted"/>
<evidence type="ECO:0000256" key="10">
    <source>
        <dbReference type="ARBA" id="ARBA00057721"/>
    </source>
</evidence>
<feature type="compositionally biased region" description="Basic and acidic residues" evidence="16">
    <location>
        <begin position="51"/>
        <end position="67"/>
    </location>
</feature>